<dbReference type="Pfam" id="PF20089">
    <property type="entry name" value="DUF6481"/>
    <property type="match status" value="1"/>
</dbReference>
<name>A0ABV7X753_9SPHN</name>
<evidence type="ECO:0000313" key="3">
    <source>
        <dbReference type="Proteomes" id="UP001595615"/>
    </source>
</evidence>
<keyword evidence="3" id="KW-1185">Reference proteome</keyword>
<comment type="caution">
    <text evidence="2">The sequence shown here is derived from an EMBL/GenBank/DDBJ whole genome shotgun (WGS) entry which is preliminary data.</text>
</comment>
<dbReference type="RefSeq" id="WP_380855314.1">
    <property type="nucleotide sequence ID" value="NZ_JBHRXV010000001.1"/>
</dbReference>
<organism evidence="2 3">
    <name type="scientific">Sphingoaurantiacus capsulatus</name>
    <dbReference type="NCBI Taxonomy" id="1771310"/>
    <lineage>
        <taxon>Bacteria</taxon>
        <taxon>Pseudomonadati</taxon>
        <taxon>Pseudomonadota</taxon>
        <taxon>Alphaproteobacteria</taxon>
        <taxon>Sphingomonadales</taxon>
        <taxon>Sphingosinicellaceae</taxon>
        <taxon>Sphingoaurantiacus</taxon>
    </lineage>
</organism>
<dbReference type="EMBL" id="JBHRXV010000001">
    <property type="protein sequence ID" value="MFC3711082.1"/>
    <property type="molecule type" value="Genomic_DNA"/>
</dbReference>
<dbReference type="InterPro" id="IPR045510">
    <property type="entry name" value="DUF6481"/>
</dbReference>
<proteinExistence type="predicted"/>
<gene>
    <name evidence="2" type="ORF">ACFOMD_00775</name>
</gene>
<reference evidence="3" key="1">
    <citation type="journal article" date="2019" name="Int. J. Syst. Evol. Microbiol.">
        <title>The Global Catalogue of Microorganisms (GCM) 10K type strain sequencing project: providing services to taxonomists for standard genome sequencing and annotation.</title>
        <authorList>
            <consortium name="The Broad Institute Genomics Platform"/>
            <consortium name="The Broad Institute Genome Sequencing Center for Infectious Disease"/>
            <person name="Wu L."/>
            <person name="Ma J."/>
        </authorList>
    </citation>
    <scope>NUCLEOTIDE SEQUENCE [LARGE SCALE GENOMIC DNA]</scope>
    <source>
        <strain evidence="3">KCTC 42644</strain>
    </source>
</reference>
<dbReference type="Proteomes" id="UP001595615">
    <property type="component" value="Unassembled WGS sequence"/>
</dbReference>
<evidence type="ECO:0000256" key="1">
    <source>
        <dbReference type="SAM" id="MobiDB-lite"/>
    </source>
</evidence>
<feature type="region of interest" description="Disordered" evidence="1">
    <location>
        <begin position="22"/>
        <end position="43"/>
    </location>
</feature>
<evidence type="ECO:0000313" key="2">
    <source>
        <dbReference type="EMBL" id="MFC3711082.1"/>
    </source>
</evidence>
<sequence>MKNYGNSFSDRRDRAAKAREALLEKLVKKPAQPAAKEAPKTAE</sequence>
<accession>A0ABV7X753</accession>
<protein>
    <submittedName>
        <fullName evidence="2">DUF6481 family protein</fullName>
    </submittedName>
</protein>